<dbReference type="NCBIfam" id="TIGR02444">
    <property type="entry name" value="TIGR02444 family protein"/>
    <property type="match status" value="1"/>
</dbReference>
<proteinExistence type="predicted"/>
<dbReference type="OrthoDB" id="8690258at2"/>
<dbReference type="Pfam" id="PF09523">
    <property type="entry name" value="DUF2390"/>
    <property type="match status" value="1"/>
</dbReference>
<organism evidence="1 2">
    <name type="scientific">Verticiella sediminum</name>
    <dbReference type="NCBI Taxonomy" id="1247510"/>
    <lineage>
        <taxon>Bacteria</taxon>
        <taxon>Pseudomonadati</taxon>
        <taxon>Pseudomonadota</taxon>
        <taxon>Betaproteobacteria</taxon>
        <taxon>Burkholderiales</taxon>
        <taxon>Alcaligenaceae</taxon>
        <taxon>Verticiella</taxon>
    </lineage>
</organism>
<sequence>MARQEHAQRLRKAAPIDLQWRYALDVYARPGVAPACLLLQDRLGVDVTVLLHLAYAASTRGNPADEDRLAAADATVRSWRDSVIAPLRAARRAILRDDPATSSLRDRVKDAELQAERHALALLGESLASADPVAAPSQTVSVRCVGAYYARQNGHDPALLDAPEIAAAIGLLERTLP</sequence>
<gene>
    <name evidence="1" type="ORF">FOZ76_25115</name>
</gene>
<evidence type="ECO:0000313" key="1">
    <source>
        <dbReference type="EMBL" id="TSH88915.1"/>
    </source>
</evidence>
<dbReference type="Proteomes" id="UP000318405">
    <property type="component" value="Unassembled WGS sequence"/>
</dbReference>
<dbReference type="InterPro" id="IPR012659">
    <property type="entry name" value="CHP02444"/>
</dbReference>
<keyword evidence="2" id="KW-1185">Reference proteome</keyword>
<dbReference type="AlphaFoldDB" id="A0A556A7R8"/>
<accession>A0A556A7R8</accession>
<dbReference type="RefSeq" id="WP_143951031.1">
    <property type="nucleotide sequence ID" value="NZ_BAABMB010000005.1"/>
</dbReference>
<name>A0A556A7R8_9BURK</name>
<evidence type="ECO:0000313" key="2">
    <source>
        <dbReference type="Proteomes" id="UP000318405"/>
    </source>
</evidence>
<reference evidence="1 2" key="1">
    <citation type="submission" date="2019-07" db="EMBL/GenBank/DDBJ databases">
        <title>Qingshengfaniella alkalisoli gen. nov., sp. nov., isolated from saline soil.</title>
        <authorList>
            <person name="Xu L."/>
            <person name="Huang X.-X."/>
            <person name="Sun J.-Q."/>
        </authorList>
    </citation>
    <scope>NUCLEOTIDE SEQUENCE [LARGE SCALE GENOMIC DNA]</scope>
    <source>
        <strain evidence="1 2">DSM 27279</strain>
    </source>
</reference>
<dbReference type="EMBL" id="VLTJ01000042">
    <property type="protein sequence ID" value="TSH88915.1"/>
    <property type="molecule type" value="Genomic_DNA"/>
</dbReference>
<comment type="caution">
    <text evidence="1">The sequence shown here is derived from an EMBL/GenBank/DDBJ whole genome shotgun (WGS) entry which is preliminary data.</text>
</comment>
<protein>
    <submittedName>
        <fullName evidence="1">TIGR02444 family protein</fullName>
    </submittedName>
</protein>